<name>A0A9W9BX76_9PLEO</name>
<keyword evidence="2" id="KW-1133">Transmembrane helix</keyword>
<dbReference type="Proteomes" id="UP001140562">
    <property type="component" value="Unassembled WGS sequence"/>
</dbReference>
<sequence>MEAHQQAEGAHTPSKAAEEKPAPSPPPVPTYSAWRTAAHLYFPFITVALFMTFGSPVDTIPATVVCIVLSAIPTNWLASFFYPPDRPEPTPQQAIRFSRKSDIYRAAILFTYRWLYGTPFNLQFFIADFLTGYLISVAIAERPAGTKQRRSEFIVHATLVVINAGLMYILPSGLGFVLMFLDRMIWRAAYIALVDDVVGVLTRPNLKTWKGKVVLVLTQAFTILFMSWMLLRWKRDMIVSLEQNEDWQAALSGVKPQEASDGAGVDFEDDGDRYLVDEDEQ</sequence>
<comment type="caution">
    <text evidence="3">The sequence shown here is derived from an EMBL/GenBank/DDBJ whole genome shotgun (WGS) entry which is preliminary data.</text>
</comment>
<keyword evidence="4" id="KW-1185">Reference proteome</keyword>
<feature type="transmembrane region" description="Helical" evidence="2">
    <location>
        <begin position="60"/>
        <end position="82"/>
    </location>
</feature>
<proteinExistence type="predicted"/>
<evidence type="ECO:0000313" key="4">
    <source>
        <dbReference type="Proteomes" id="UP001140562"/>
    </source>
</evidence>
<feature type="transmembrane region" description="Helical" evidence="2">
    <location>
        <begin position="122"/>
        <end position="141"/>
    </location>
</feature>
<evidence type="ECO:0000313" key="3">
    <source>
        <dbReference type="EMBL" id="KAJ4333136.1"/>
    </source>
</evidence>
<reference evidence="3" key="1">
    <citation type="submission" date="2022-10" db="EMBL/GenBank/DDBJ databases">
        <title>Tapping the CABI collections for fungal endophytes: first genome assemblies for Collariella, Neodidymelliopsis, Ascochyta clinopodiicola, Didymella pomorum, Didymosphaeria variabile, Neocosmospora piperis and Neocucurbitaria cava.</title>
        <authorList>
            <person name="Hill R."/>
        </authorList>
    </citation>
    <scope>NUCLEOTIDE SEQUENCE</scope>
    <source>
        <strain evidence="3">IMI 360193</strain>
    </source>
</reference>
<accession>A0A9W9BX76</accession>
<feature type="transmembrane region" description="Helical" evidence="2">
    <location>
        <begin position="213"/>
        <end position="231"/>
    </location>
</feature>
<keyword evidence="2" id="KW-0472">Membrane</keyword>
<feature type="transmembrane region" description="Helical" evidence="2">
    <location>
        <begin position="153"/>
        <end position="178"/>
    </location>
</feature>
<dbReference type="AlphaFoldDB" id="A0A9W9BX76"/>
<evidence type="ECO:0000256" key="1">
    <source>
        <dbReference type="SAM" id="MobiDB-lite"/>
    </source>
</evidence>
<dbReference type="EMBL" id="JAPEUV010000101">
    <property type="protein sequence ID" value="KAJ4333136.1"/>
    <property type="molecule type" value="Genomic_DNA"/>
</dbReference>
<feature type="transmembrane region" description="Helical" evidence="2">
    <location>
        <begin position="33"/>
        <end position="53"/>
    </location>
</feature>
<gene>
    <name evidence="3" type="ORF">N0V87_007865</name>
</gene>
<protein>
    <submittedName>
        <fullName evidence="3">Uncharacterized protein</fullName>
    </submittedName>
</protein>
<evidence type="ECO:0000256" key="2">
    <source>
        <dbReference type="SAM" id="Phobius"/>
    </source>
</evidence>
<organism evidence="3 4">
    <name type="scientific">Didymella glomerata</name>
    <dbReference type="NCBI Taxonomy" id="749621"/>
    <lineage>
        <taxon>Eukaryota</taxon>
        <taxon>Fungi</taxon>
        <taxon>Dikarya</taxon>
        <taxon>Ascomycota</taxon>
        <taxon>Pezizomycotina</taxon>
        <taxon>Dothideomycetes</taxon>
        <taxon>Pleosporomycetidae</taxon>
        <taxon>Pleosporales</taxon>
        <taxon>Pleosporineae</taxon>
        <taxon>Didymellaceae</taxon>
        <taxon>Didymella</taxon>
    </lineage>
</organism>
<feature type="region of interest" description="Disordered" evidence="1">
    <location>
        <begin position="1"/>
        <end position="27"/>
    </location>
</feature>
<dbReference type="OrthoDB" id="3756114at2759"/>
<keyword evidence="2" id="KW-0812">Transmembrane</keyword>